<dbReference type="InterPro" id="IPR036641">
    <property type="entry name" value="HPT_dom_sf"/>
</dbReference>
<reference evidence="3 4" key="1">
    <citation type="submission" date="2018-06" db="EMBL/GenBank/DDBJ databases">
        <title>Paenibacillus imtechensis sp. nov.</title>
        <authorList>
            <person name="Pinnaka A.K."/>
            <person name="Singh H."/>
            <person name="Kaur M."/>
        </authorList>
    </citation>
    <scope>NUCLEOTIDE SEQUENCE [LARGE SCALE GENOMIC DNA]</scope>
    <source>
        <strain evidence="3 4">SMB1</strain>
    </source>
</reference>
<feature type="domain" description="HPt" evidence="2">
    <location>
        <begin position="21"/>
        <end position="115"/>
    </location>
</feature>
<dbReference type="RefSeq" id="WP_111147946.1">
    <property type="nucleotide sequence ID" value="NZ_QKRB01000051.1"/>
</dbReference>
<dbReference type="OrthoDB" id="7173540at2"/>
<sequence length="115" mass="12779">MQQGDLMDPGRVEMLKEWLGSTELFITIIQSFLEQSCNALMQLEQDGGRMTNEQWTDAVHKLKGMASNVGATALVDLGEQLESASYEGQPLTPGQKAAFMSLARSTLEMYEAYIR</sequence>
<evidence type="ECO:0000313" key="4">
    <source>
        <dbReference type="Proteomes" id="UP000249522"/>
    </source>
</evidence>
<dbReference type="GO" id="GO:0000160">
    <property type="term" value="P:phosphorelay signal transduction system"/>
    <property type="evidence" value="ECO:0007669"/>
    <property type="project" value="InterPro"/>
</dbReference>
<organism evidence="3 4">
    <name type="scientific">Paenibacillus sambharensis</name>
    <dbReference type="NCBI Taxonomy" id="1803190"/>
    <lineage>
        <taxon>Bacteria</taxon>
        <taxon>Bacillati</taxon>
        <taxon>Bacillota</taxon>
        <taxon>Bacilli</taxon>
        <taxon>Bacillales</taxon>
        <taxon>Paenibacillaceae</taxon>
        <taxon>Paenibacillus</taxon>
    </lineage>
</organism>
<evidence type="ECO:0000313" key="3">
    <source>
        <dbReference type="EMBL" id="PZD94725.1"/>
    </source>
</evidence>
<name>A0A2W1LIJ7_9BACL</name>
<comment type="caution">
    <text evidence="3">The sequence shown here is derived from an EMBL/GenBank/DDBJ whole genome shotgun (WGS) entry which is preliminary data.</text>
</comment>
<proteinExistence type="predicted"/>
<feature type="modified residue" description="Phosphohistidine" evidence="1">
    <location>
        <position position="60"/>
    </location>
</feature>
<keyword evidence="1" id="KW-0597">Phosphoprotein</keyword>
<accession>A0A2W1LIJ7</accession>
<dbReference type="Gene3D" id="1.20.120.160">
    <property type="entry name" value="HPT domain"/>
    <property type="match status" value="1"/>
</dbReference>
<dbReference type="EMBL" id="QKRB01000051">
    <property type="protein sequence ID" value="PZD94725.1"/>
    <property type="molecule type" value="Genomic_DNA"/>
</dbReference>
<dbReference type="PROSITE" id="PS50894">
    <property type="entry name" value="HPT"/>
    <property type="match status" value="1"/>
</dbReference>
<dbReference type="InterPro" id="IPR008207">
    <property type="entry name" value="Sig_transdc_His_kin_Hpt_dom"/>
</dbReference>
<protein>
    <recommendedName>
        <fullName evidence="2">HPt domain-containing protein</fullName>
    </recommendedName>
</protein>
<evidence type="ECO:0000259" key="2">
    <source>
        <dbReference type="PROSITE" id="PS50894"/>
    </source>
</evidence>
<dbReference type="Proteomes" id="UP000249522">
    <property type="component" value="Unassembled WGS sequence"/>
</dbReference>
<dbReference type="SMART" id="SM00073">
    <property type="entry name" value="HPT"/>
    <property type="match status" value="1"/>
</dbReference>
<dbReference type="SUPFAM" id="SSF47226">
    <property type="entry name" value="Histidine-containing phosphotransfer domain, HPT domain"/>
    <property type="match status" value="1"/>
</dbReference>
<evidence type="ECO:0000256" key="1">
    <source>
        <dbReference type="PROSITE-ProRule" id="PRU00110"/>
    </source>
</evidence>
<dbReference type="Pfam" id="PF01627">
    <property type="entry name" value="Hpt"/>
    <property type="match status" value="1"/>
</dbReference>
<gene>
    <name evidence="3" type="ORF">DNH61_17400</name>
</gene>
<dbReference type="AlphaFoldDB" id="A0A2W1LIJ7"/>
<keyword evidence="4" id="KW-1185">Reference proteome</keyword>